<feature type="compositionally biased region" description="Polar residues" evidence="1">
    <location>
        <begin position="579"/>
        <end position="598"/>
    </location>
</feature>
<feature type="domain" description="BHLH" evidence="2">
    <location>
        <begin position="303"/>
        <end position="353"/>
    </location>
</feature>
<dbReference type="EMBL" id="CACVKT020001359">
    <property type="protein sequence ID" value="CAC5367334.1"/>
    <property type="molecule type" value="Genomic_DNA"/>
</dbReference>
<dbReference type="SUPFAM" id="SSF47459">
    <property type="entry name" value="HLH, helix-loop-helix DNA-binding domain"/>
    <property type="match status" value="1"/>
</dbReference>
<dbReference type="InterPro" id="IPR036638">
    <property type="entry name" value="HLH_DNA-bd_sf"/>
</dbReference>
<evidence type="ECO:0000313" key="3">
    <source>
        <dbReference type="EMBL" id="CAC5367334.1"/>
    </source>
</evidence>
<dbReference type="Gene3D" id="4.10.280.10">
    <property type="entry name" value="Helix-loop-helix DNA-binding domain"/>
    <property type="match status" value="1"/>
</dbReference>
<feature type="region of interest" description="Disordered" evidence="1">
    <location>
        <begin position="572"/>
        <end position="605"/>
    </location>
</feature>
<dbReference type="Proteomes" id="UP000507470">
    <property type="component" value="Unassembled WGS sequence"/>
</dbReference>
<name>A0A6J8AIX2_MYTCO</name>
<keyword evidence="4" id="KW-1185">Reference proteome</keyword>
<dbReference type="OrthoDB" id="9948648at2759"/>
<feature type="region of interest" description="Disordered" evidence="1">
    <location>
        <begin position="374"/>
        <end position="405"/>
    </location>
</feature>
<feature type="compositionally biased region" description="Basic residues" evidence="1">
    <location>
        <begin position="1"/>
        <end position="23"/>
    </location>
</feature>
<gene>
    <name evidence="3" type="ORF">MCOR_7282</name>
</gene>
<protein>
    <recommendedName>
        <fullName evidence="2">BHLH domain-containing protein</fullName>
    </recommendedName>
</protein>
<dbReference type="Pfam" id="PF00010">
    <property type="entry name" value="HLH"/>
    <property type="match status" value="1"/>
</dbReference>
<evidence type="ECO:0000313" key="4">
    <source>
        <dbReference type="Proteomes" id="UP000507470"/>
    </source>
</evidence>
<reference evidence="3 4" key="1">
    <citation type="submission" date="2020-06" db="EMBL/GenBank/DDBJ databases">
        <authorList>
            <person name="Li R."/>
            <person name="Bekaert M."/>
        </authorList>
    </citation>
    <scope>NUCLEOTIDE SEQUENCE [LARGE SCALE GENOMIC DNA]</scope>
    <source>
        <strain evidence="4">wild</strain>
    </source>
</reference>
<evidence type="ECO:0000259" key="2">
    <source>
        <dbReference type="Pfam" id="PF00010"/>
    </source>
</evidence>
<dbReference type="CDD" id="cd18908">
    <property type="entry name" value="bHLH_SOHLH1_2"/>
    <property type="match status" value="1"/>
</dbReference>
<dbReference type="AlphaFoldDB" id="A0A6J8AIX2"/>
<proteinExistence type="predicted"/>
<feature type="region of interest" description="Disordered" evidence="1">
    <location>
        <begin position="1"/>
        <end position="27"/>
    </location>
</feature>
<organism evidence="3 4">
    <name type="scientific">Mytilus coruscus</name>
    <name type="common">Sea mussel</name>
    <dbReference type="NCBI Taxonomy" id="42192"/>
    <lineage>
        <taxon>Eukaryota</taxon>
        <taxon>Metazoa</taxon>
        <taxon>Spiralia</taxon>
        <taxon>Lophotrochozoa</taxon>
        <taxon>Mollusca</taxon>
        <taxon>Bivalvia</taxon>
        <taxon>Autobranchia</taxon>
        <taxon>Pteriomorphia</taxon>
        <taxon>Mytilida</taxon>
        <taxon>Mytiloidea</taxon>
        <taxon>Mytilidae</taxon>
        <taxon>Mytilinae</taxon>
        <taxon>Mytilus</taxon>
    </lineage>
</organism>
<evidence type="ECO:0000256" key="1">
    <source>
        <dbReference type="SAM" id="MobiDB-lite"/>
    </source>
</evidence>
<accession>A0A6J8AIX2</accession>
<dbReference type="InterPro" id="IPR011598">
    <property type="entry name" value="bHLH_dom"/>
</dbReference>
<sequence length="605" mass="67297">MSSSRTSRRKSDRKGKSRSAKAKKNAEVVDHEIETFEDGRDVVSSILEETQKSDGKIDDEIISIASDTLLCLEEVYCDSNSTQAMSPIENWGSEMNTISLVIGEGDEAVLLKSKIQQLTNCHEIQICKQEESFELCNNKGFVLIWLLMDKPVGPAILSLTTSIRYASKCNRGTVIIGVANDISSADLRRHGIDEIVLEPVEDELIRQKYSKWTSITIIPVDLDCSEMDIKELPSSSENPGTPMSPSSTVCAEPIRGGFSISVDNKSGQLSLAQLGGLNIMKCMTSQVNGQQTEKLKQQSVNDHTTKEKVRRENLLFSFSIKDSCDQLRVLLPYIRGRKTDMASILEMCVDFIKLVNAALPQDFQNQITDILARDSTIPESPTPSKKKKSKKEEADSNAVSSTVDTDINNNEMKAVGFGQQYPSEEIKDNDPFMSSKSTKRFLVQADKFLSSPPSTSCISNALTLGQYEPPRYRPGSAVIDQQQSPYSFNTGPHAFCNEYDIQNFHRTYNSHEAYPNAFFGSPLASKQTGIDRDAFSMCMEPQPYYQFYGSNAICPYNMPQMPDYVNPNAVLPVSHDKSTPSTTYDESNVLSQHTPLSSEDVKPQQ</sequence>
<dbReference type="GO" id="GO:0046983">
    <property type="term" value="F:protein dimerization activity"/>
    <property type="evidence" value="ECO:0007669"/>
    <property type="project" value="InterPro"/>
</dbReference>